<feature type="compositionally biased region" description="Polar residues" evidence="1">
    <location>
        <begin position="24"/>
        <end position="36"/>
    </location>
</feature>
<protein>
    <submittedName>
        <fullName evidence="2">Uncharacterized protein</fullName>
    </submittedName>
</protein>
<name>A0A9J6D2P3_RHIMP</name>
<gene>
    <name evidence="2" type="ORF">HPB51_026526</name>
</gene>
<organism evidence="2 3">
    <name type="scientific">Rhipicephalus microplus</name>
    <name type="common">Cattle tick</name>
    <name type="synonym">Boophilus microplus</name>
    <dbReference type="NCBI Taxonomy" id="6941"/>
    <lineage>
        <taxon>Eukaryota</taxon>
        <taxon>Metazoa</taxon>
        <taxon>Ecdysozoa</taxon>
        <taxon>Arthropoda</taxon>
        <taxon>Chelicerata</taxon>
        <taxon>Arachnida</taxon>
        <taxon>Acari</taxon>
        <taxon>Parasitiformes</taxon>
        <taxon>Ixodida</taxon>
        <taxon>Ixodoidea</taxon>
        <taxon>Ixodidae</taxon>
        <taxon>Rhipicephalinae</taxon>
        <taxon>Rhipicephalus</taxon>
        <taxon>Boophilus</taxon>
    </lineage>
</organism>
<feature type="compositionally biased region" description="Acidic residues" evidence="1">
    <location>
        <begin position="40"/>
        <end position="53"/>
    </location>
</feature>
<dbReference type="EMBL" id="JABSTU010000667">
    <property type="protein sequence ID" value="KAH7987834.1"/>
    <property type="molecule type" value="Genomic_DNA"/>
</dbReference>
<reference evidence="2" key="1">
    <citation type="journal article" date="2020" name="Cell">
        <title>Large-Scale Comparative Analyses of Tick Genomes Elucidate Their Genetic Diversity and Vector Capacities.</title>
        <authorList>
            <consortium name="Tick Genome and Microbiome Consortium (TIGMIC)"/>
            <person name="Jia N."/>
            <person name="Wang J."/>
            <person name="Shi W."/>
            <person name="Du L."/>
            <person name="Sun Y."/>
            <person name="Zhan W."/>
            <person name="Jiang J.F."/>
            <person name="Wang Q."/>
            <person name="Zhang B."/>
            <person name="Ji P."/>
            <person name="Bell-Sakyi L."/>
            <person name="Cui X.M."/>
            <person name="Yuan T.T."/>
            <person name="Jiang B.G."/>
            <person name="Yang W.F."/>
            <person name="Lam T.T."/>
            <person name="Chang Q.C."/>
            <person name="Ding S.J."/>
            <person name="Wang X.J."/>
            <person name="Zhu J.G."/>
            <person name="Ruan X.D."/>
            <person name="Zhao L."/>
            <person name="Wei J.T."/>
            <person name="Ye R.Z."/>
            <person name="Que T.C."/>
            <person name="Du C.H."/>
            <person name="Zhou Y.H."/>
            <person name="Cheng J.X."/>
            <person name="Dai P.F."/>
            <person name="Guo W.B."/>
            <person name="Han X.H."/>
            <person name="Huang E.J."/>
            <person name="Li L.F."/>
            <person name="Wei W."/>
            <person name="Gao Y.C."/>
            <person name="Liu J.Z."/>
            <person name="Shao H.Z."/>
            <person name="Wang X."/>
            <person name="Wang C.C."/>
            <person name="Yang T.C."/>
            <person name="Huo Q.B."/>
            <person name="Li W."/>
            <person name="Chen H.Y."/>
            <person name="Chen S.E."/>
            <person name="Zhou L.G."/>
            <person name="Ni X.B."/>
            <person name="Tian J.H."/>
            <person name="Sheng Y."/>
            <person name="Liu T."/>
            <person name="Pan Y.S."/>
            <person name="Xia L.Y."/>
            <person name="Li J."/>
            <person name="Zhao F."/>
            <person name="Cao W.C."/>
        </authorList>
    </citation>
    <scope>NUCLEOTIDE SEQUENCE</scope>
    <source>
        <strain evidence="2">Rmic-2018</strain>
    </source>
</reference>
<proteinExistence type="predicted"/>
<evidence type="ECO:0000313" key="2">
    <source>
        <dbReference type="EMBL" id="KAH7987834.1"/>
    </source>
</evidence>
<evidence type="ECO:0000256" key="1">
    <source>
        <dbReference type="SAM" id="MobiDB-lite"/>
    </source>
</evidence>
<comment type="caution">
    <text evidence="2">The sequence shown here is derived from an EMBL/GenBank/DDBJ whole genome shotgun (WGS) entry which is preliminary data.</text>
</comment>
<dbReference type="AlphaFoldDB" id="A0A9J6D2P3"/>
<sequence length="153" mass="17059">MRTNGCRYKELRLVGAPVFHDKPSNNAYYNSDNGSKNYEDDNNDYNDGDDDYDNRDPRPSTFMADIVIAITSTGWLAFEGFCKATPPNTINIDNRGHTVLLCQYSDFSGGAENYIGDPVYTYGGFSNSSKSLTLSEYKDSLAAKGTHCFSFTY</sequence>
<reference evidence="2" key="2">
    <citation type="submission" date="2021-09" db="EMBL/GenBank/DDBJ databases">
        <authorList>
            <person name="Jia N."/>
            <person name="Wang J."/>
            <person name="Shi W."/>
            <person name="Du L."/>
            <person name="Sun Y."/>
            <person name="Zhan W."/>
            <person name="Jiang J."/>
            <person name="Wang Q."/>
            <person name="Zhang B."/>
            <person name="Ji P."/>
            <person name="Sakyi L.B."/>
            <person name="Cui X."/>
            <person name="Yuan T."/>
            <person name="Jiang B."/>
            <person name="Yang W."/>
            <person name="Lam T.T.-Y."/>
            <person name="Chang Q."/>
            <person name="Ding S."/>
            <person name="Wang X."/>
            <person name="Zhu J."/>
            <person name="Ruan X."/>
            <person name="Zhao L."/>
            <person name="Wei J."/>
            <person name="Que T."/>
            <person name="Du C."/>
            <person name="Cheng J."/>
            <person name="Dai P."/>
            <person name="Han X."/>
            <person name="Huang E."/>
            <person name="Gao Y."/>
            <person name="Liu J."/>
            <person name="Shao H."/>
            <person name="Ye R."/>
            <person name="Li L."/>
            <person name="Wei W."/>
            <person name="Wang X."/>
            <person name="Wang C."/>
            <person name="Huo Q."/>
            <person name="Li W."/>
            <person name="Guo W."/>
            <person name="Chen H."/>
            <person name="Chen S."/>
            <person name="Zhou L."/>
            <person name="Zhou L."/>
            <person name="Ni X."/>
            <person name="Tian J."/>
            <person name="Zhou Y."/>
            <person name="Sheng Y."/>
            <person name="Liu T."/>
            <person name="Pan Y."/>
            <person name="Xia L."/>
            <person name="Li J."/>
            <person name="Zhao F."/>
            <person name="Cao W."/>
        </authorList>
    </citation>
    <scope>NUCLEOTIDE SEQUENCE</scope>
    <source>
        <strain evidence="2">Rmic-2018</strain>
        <tissue evidence="2">Larvae</tissue>
    </source>
</reference>
<keyword evidence="3" id="KW-1185">Reference proteome</keyword>
<accession>A0A9J6D2P3</accession>
<evidence type="ECO:0000313" key="3">
    <source>
        <dbReference type="Proteomes" id="UP000821866"/>
    </source>
</evidence>
<feature type="region of interest" description="Disordered" evidence="1">
    <location>
        <begin position="24"/>
        <end position="56"/>
    </location>
</feature>
<dbReference type="Proteomes" id="UP000821866">
    <property type="component" value="Unassembled WGS sequence"/>
</dbReference>